<keyword evidence="1" id="KW-0812">Transmembrane</keyword>
<gene>
    <name evidence="2" type="ORF">V474_13375</name>
</gene>
<protein>
    <submittedName>
        <fullName evidence="2">Uncharacterized protein</fullName>
    </submittedName>
</protein>
<dbReference type="Proteomes" id="UP000052268">
    <property type="component" value="Unassembled WGS sequence"/>
</dbReference>
<dbReference type="AlphaFoldDB" id="A0A0J7XYN2"/>
<name>A0A0J7XYN2_9SPHN</name>
<keyword evidence="1" id="KW-1133">Transmembrane helix</keyword>
<evidence type="ECO:0000313" key="3">
    <source>
        <dbReference type="Proteomes" id="UP000052268"/>
    </source>
</evidence>
<organism evidence="2 3">
    <name type="scientific">Novosphingobium barchaimii LL02</name>
    <dbReference type="NCBI Taxonomy" id="1114963"/>
    <lineage>
        <taxon>Bacteria</taxon>
        <taxon>Pseudomonadati</taxon>
        <taxon>Pseudomonadota</taxon>
        <taxon>Alphaproteobacteria</taxon>
        <taxon>Sphingomonadales</taxon>
        <taxon>Sphingomonadaceae</taxon>
        <taxon>Novosphingobium</taxon>
    </lineage>
</organism>
<dbReference type="PATRIC" id="fig|1114963.3.peg.1481"/>
<keyword evidence="1" id="KW-0472">Membrane</keyword>
<evidence type="ECO:0000313" key="2">
    <source>
        <dbReference type="EMBL" id="KMS56592.1"/>
    </source>
</evidence>
<feature type="transmembrane region" description="Helical" evidence="1">
    <location>
        <begin position="62"/>
        <end position="84"/>
    </location>
</feature>
<accession>A0A0J7XYN2</accession>
<proteinExistence type="predicted"/>
<evidence type="ECO:0000256" key="1">
    <source>
        <dbReference type="SAM" id="Phobius"/>
    </source>
</evidence>
<feature type="transmembrane region" description="Helical" evidence="1">
    <location>
        <begin position="90"/>
        <end position="115"/>
    </location>
</feature>
<sequence length="129" mass="13888">MEGEMNPRHGRDIGPVTDIGADLDVLLAYARSVNNEVLGIEAVAHAIVTVIKAERRFARISYVLLVTGSMALSSLSAFTAAWNLHAPLPGAVIIGLSAAMGAASTAVILMPWDVLARQLRDLTRRWRRA</sequence>
<comment type="caution">
    <text evidence="2">The sequence shown here is derived from an EMBL/GenBank/DDBJ whole genome shotgun (WGS) entry which is preliminary data.</text>
</comment>
<reference evidence="2 3" key="1">
    <citation type="journal article" date="2015" name="G3 (Bethesda)">
        <title>Insights into Ongoing Evolution of the Hexachlorocyclohexane Catabolic Pathway from Comparative Genomics of Ten Sphingomonadaceae Strains.</title>
        <authorList>
            <person name="Pearce S.L."/>
            <person name="Oakeshott J.G."/>
            <person name="Pandey G."/>
        </authorList>
    </citation>
    <scope>NUCLEOTIDE SEQUENCE [LARGE SCALE GENOMIC DNA]</scope>
    <source>
        <strain evidence="2 3">LL02</strain>
    </source>
</reference>
<keyword evidence="3" id="KW-1185">Reference proteome</keyword>
<dbReference type="EMBL" id="JACU01000004">
    <property type="protein sequence ID" value="KMS56592.1"/>
    <property type="molecule type" value="Genomic_DNA"/>
</dbReference>